<protein>
    <submittedName>
        <fullName evidence="2">Transcriptional regulator</fullName>
    </submittedName>
</protein>
<evidence type="ECO:0000313" key="3">
    <source>
        <dbReference type="Proteomes" id="UP000051515"/>
    </source>
</evidence>
<dbReference type="PATRIC" id="fig|1423788.3.peg.2579"/>
<name>A0A0R1KLP0_9LACO</name>
<dbReference type="Gene3D" id="1.10.10.10">
    <property type="entry name" value="Winged helix-like DNA-binding domain superfamily/Winged helix DNA-binding domain"/>
    <property type="match status" value="1"/>
</dbReference>
<keyword evidence="3" id="KW-1185">Reference proteome</keyword>
<sequence>MLEQIFLVKQDVEKYRMLTVIKSLPPREVNLSNISSRLQFTYQKTYNIFQALLEDFADVAPDIDPSDTKIESIDFSKIFIDTYRLYLVKNSVVFQAFNYGLTSANPSFESFSNEHFTSKSTLNRRMSKFRAFLKNFGLKISNSTLEIKGNEKNIRWMAYYVYWYTYHAQEWPFSLIQENSIDQIIAKAGITFDNPIVHFQLKYFLAISRIRLIKRNYIEDLPYYNVVFDNQQLGEEILTHDDYPIVPLDALHNENKLINLFRKTAFQPSDTAFEQPINTNARINPKFYALVYHFIDFLKEHYHDDMTVYHNQKTLKHIMTYVTRDIVFYYIMAPYSLMHLDTMYAEGNEQSYTDLYKDVYTFFSNVDQNEFPGIYNAAELISKDLYQILPSYISTIREEDFIRVKVLIDPGNQAAEVALRTVRNLEFVEVVPSNVYDDVDVLITSLDVLPLDIEKKKYPGNLKVIPWDISSTRPDYIWLLIQLNQIYVKKLKNKITTNKKKKVL</sequence>
<dbReference type="InterPro" id="IPR007737">
    <property type="entry name" value="Mga_HTH"/>
</dbReference>
<evidence type="ECO:0000259" key="1">
    <source>
        <dbReference type="Pfam" id="PF05043"/>
    </source>
</evidence>
<dbReference type="OrthoDB" id="2188960at2"/>
<feature type="domain" description="Mga helix-turn-helix" evidence="1">
    <location>
        <begin position="85"/>
        <end position="159"/>
    </location>
</feature>
<reference evidence="2 3" key="1">
    <citation type="journal article" date="2015" name="Genome Announc.">
        <title>Expanding the biotechnology potential of lactobacilli through comparative genomics of 213 strains and associated genera.</title>
        <authorList>
            <person name="Sun Z."/>
            <person name="Harris H.M."/>
            <person name="McCann A."/>
            <person name="Guo C."/>
            <person name="Argimon S."/>
            <person name="Zhang W."/>
            <person name="Yang X."/>
            <person name="Jeffery I.B."/>
            <person name="Cooney J.C."/>
            <person name="Kagawa T.F."/>
            <person name="Liu W."/>
            <person name="Song Y."/>
            <person name="Salvetti E."/>
            <person name="Wrobel A."/>
            <person name="Rasinkangas P."/>
            <person name="Parkhill J."/>
            <person name="Rea M.C."/>
            <person name="O'Sullivan O."/>
            <person name="Ritari J."/>
            <person name="Douillard F.P."/>
            <person name="Paul Ross R."/>
            <person name="Yang R."/>
            <person name="Briner A.E."/>
            <person name="Felis G.E."/>
            <person name="de Vos W.M."/>
            <person name="Barrangou R."/>
            <person name="Klaenhammer T.R."/>
            <person name="Caufield P.W."/>
            <person name="Cui Y."/>
            <person name="Zhang H."/>
            <person name="O'Toole P.W."/>
        </authorList>
    </citation>
    <scope>NUCLEOTIDE SEQUENCE [LARGE SCALE GENOMIC DNA]</scope>
    <source>
        <strain evidence="2 3">DSM 19674</strain>
    </source>
</reference>
<dbReference type="AlphaFoldDB" id="A0A0R1KLP0"/>
<dbReference type="InterPro" id="IPR036388">
    <property type="entry name" value="WH-like_DNA-bd_sf"/>
</dbReference>
<accession>A0A0R1KLP0</accession>
<dbReference type="RefSeq" id="WP_056953591.1">
    <property type="nucleotide sequence ID" value="NZ_AZDY01000038.1"/>
</dbReference>
<dbReference type="EMBL" id="AZDY01000038">
    <property type="protein sequence ID" value="KRK82499.1"/>
    <property type="molecule type" value="Genomic_DNA"/>
</dbReference>
<dbReference type="Proteomes" id="UP000051515">
    <property type="component" value="Unassembled WGS sequence"/>
</dbReference>
<evidence type="ECO:0000313" key="2">
    <source>
        <dbReference type="EMBL" id="KRK82499.1"/>
    </source>
</evidence>
<comment type="caution">
    <text evidence="2">The sequence shown here is derived from an EMBL/GenBank/DDBJ whole genome shotgun (WGS) entry which is preliminary data.</text>
</comment>
<dbReference type="STRING" id="1423788.FC78_GL002508"/>
<organism evidence="2 3">
    <name type="scientific">Companilactobacillus bobalius DSM 19674</name>
    <dbReference type="NCBI Taxonomy" id="1423788"/>
    <lineage>
        <taxon>Bacteria</taxon>
        <taxon>Bacillati</taxon>
        <taxon>Bacillota</taxon>
        <taxon>Bacilli</taxon>
        <taxon>Lactobacillales</taxon>
        <taxon>Lactobacillaceae</taxon>
        <taxon>Companilactobacillus</taxon>
        <taxon>Companilactobacillus bobalius</taxon>
    </lineage>
</organism>
<gene>
    <name evidence="2" type="ORF">FC78_GL002508</name>
</gene>
<dbReference type="Pfam" id="PF05043">
    <property type="entry name" value="Mga"/>
    <property type="match status" value="1"/>
</dbReference>
<proteinExistence type="predicted"/>